<dbReference type="PROSITE" id="PS00194">
    <property type="entry name" value="THIOREDOXIN_1"/>
    <property type="match status" value="1"/>
</dbReference>
<reference evidence="4 5" key="1">
    <citation type="submission" date="2016-08" db="EMBL/GenBank/DDBJ databases">
        <title>Complete genome sequence of Fictibacillus arsenicus G25-54, a strain with toxicity to nematodes and a potential arsenic-resistance activity.</title>
        <authorList>
            <person name="Zheng Z."/>
        </authorList>
    </citation>
    <scope>NUCLEOTIDE SEQUENCE [LARGE SCALE GENOMIC DNA]</scope>
    <source>
        <strain evidence="4 5">G25-54</strain>
    </source>
</reference>
<feature type="transmembrane region" description="Helical" evidence="2">
    <location>
        <begin position="15"/>
        <end position="35"/>
    </location>
</feature>
<evidence type="ECO:0000259" key="3">
    <source>
        <dbReference type="PROSITE" id="PS51352"/>
    </source>
</evidence>
<keyword evidence="2" id="KW-1133">Transmembrane helix</keyword>
<proteinExistence type="predicted"/>
<dbReference type="PROSITE" id="PS51352">
    <property type="entry name" value="THIOREDOXIN_2"/>
    <property type="match status" value="1"/>
</dbReference>
<feature type="transmembrane region" description="Helical" evidence="2">
    <location>
        <begin position="47"/>
        <end position="66"/>
    </location>
</feature>
<dbReference type="InterPro" id="IPR050553">
    <property type="entry name" value="Thioredoxin_ResA/DsbE_sf"/>
</dbReference>
<feature type="transmembrane region" description="Helical" evidence="2">
    <location>
        <begin position="112"/>
        <end position="131"/>
    </location>
</feature>
<gene>
    <name evidence="4" type="ORF">ABE41_016360</name>
</gene>
<feature type="transmembrane region" description="Helical" evidence="2">
    <location>
        <begin position="137"/>
        <end position="156"/>
    </location>
</feature>
<sequence length="341" mass="38260">MMENYISIGSFPVKIVWLAILGSALIAYGILNVKLRKEPDKKQLLDVLSNAIVICWFVWKISYVLLHPVLTFKQPFNLIYFNGGETGVVLGIIAAVLYLLRSAGKRELDRNRIFYSGILGLTIFFAVYFGAHFASETVAADGLISIFFTILAFYLYTYGSFQLKKTVLSMLVTALFFSVINNTPLGGKKEDTAAVETVATGIKPGNKAPDFDLKTIDGETMRLSDLKGNVVFINLWATWCPPCRAEMPEMVRYYNEHSSEKIEILAVNLTDSDSEKEVKQFADDYKINFPILLDTEGKAGNLYKTVSIPTTFIVDKKGIIREKHIGPMSYEMMEEFVKAAQ</sequence>
<dbReference type="InterPro" id="IPR013766">
    <property type="entry name" value="Thioredoxin_domain"/>
</dbReference>
<dbReference type="GO" id="GO:0016209">
    <property type="term" value="F:antioxidant activity"/>
    <property type="evidence" value="ECO:0007669"/>
    <property type="project" value="InterPro"/>
</dbReference>
<evidence type="ECO:0000313" key="4">
    <source>
        <dbReference type="EMBL" id="ANX13585.1"/>
    </source>
</evidence>
<keyword evidence="2" id="KW-0472">Membrane</keyword>
<dbReference type="AlphaFoldDB" id="A0A1B1Z805"/>
<keyword evidence="5" id="KW-1185">Reference proteome</keyword>
<dbReference type="RefSeq" id="WP_066292612.1">
    <property type="nucleotide sequence ID" value="NZ_CP016761.1"/>
</dbReference>
<dbReference type="PANTHER" id="PTHR42852:SF13">
    <property type="entry name" value="PROTEIN DIPZ"/>
    <property type="match status" value="1"/>
</dbReference>
<dbReference type="Gene3D" id="3.40.30.10">
    <property type="entry name" value="Glutaredoxin"/>
    <property type="match status" value="1"/>
</dbReference>
<feature type="transmembrane region" description="Helical" evidence="2">
    <location>
        <begin position="78"/>
        <end position="100"/>
    </location>
</feature>
<accession>A0A1B1Z805</accession>
<feature type="domain" description="Thioredoxin" evidence="3">
    <location>
        <begin position="202"/>
        <end position="341"/>
    </location>
</feature>
<dbReference type="InterPro" id="IPR036249">
    <property type="entry name" value="Thioredoxin-like_sf"/>
</dbReference>
<dbReference type="KEGG" id="far:ABE41_016360"/>
<dbReference type="STRING" id="255247.ABE41_016360"/>
<dbReference type="InterPro" id="IPR017937">
    <property type="entry name" value="Thioredoxin_CS"/>
</dbReference>
<protein>
    <recommendedName>
        <fullName evidence="3">Thioredoxin domain-containing protein</fullName>
    </recommendedName>
</protein>
<dbReference type="PANTHER" id="PTHR42852">
    <property type="entry name" value="THIOL:DISULFIDE INTERCHANGE PROTEIN DSBE"/>
    <property type="match status" value="1"/>
</dbReference>
<dbReference type="CDD" id="cd02966">
    <property type="entry name" value="TlpA_like_family"/>
    <property type="match status" value="1"/>
</dbReference>
<dbReference type="EMBL" id="CP016761">
    <property type="protein sequence ID" value="ANX13585.1"/>
    <property type="molecule type" value="Genomic_DNA"/>
</dbReference>
<dbReference type="Pfam" id="PF00578">
    <property type="entry name" value="AhpC-TSA"/>
    <property type="match status" value="1"/>
</dbReference>
<dbReference type="OrthoDB" id="25753at2"/>
<dbReference type="SUPFAM" id="SSF52833">
    <property type="entry name" value="Thioredoxin-like"/>
    <property type="match status" value="1"/>
</dbReference>
<dbReference type="GO" id="GO:0016491">
    <property type="term" value="F:oxidoreductase activity"/>
    <property type="evidence" value="ECO:0007669"/>
    <property type="project" value="InterPro"/>
</dbReference>
<evidence type="ECO:0000256" key="2">
    <source>
        <dbReference type="SAM" id="Phobius"/>
    </source>
</evidence>
<keyword evidence="2" id="KW-0812">Transmembrane</keyword>
<evidence type="ECO:0000313" key="5">
    <source>
        <dbReference type="Proteomes" id="UP000077412"/>
    </source>
</evidence>
<evidence type="ECO:0000256" key="1">
    <source>
        <dbReference type="ARBA" id="ARBA00023157"/>
    </source>
</evidence>
<name>A0A1B1Z805_9BACL</name>
<keyword evidence="1" id="KW-1015">Disulfide bond</keyword>
<dbReference type="InterPro" id="IPR000866">
    <property type="entry name" value="AhpC/TSA"/>
</dbReference>
<dbReference type="Proteomes" id="UP000077412">
    <property type="component" value="Chromosome"/>
</dbReference>
<organism evidence="4 5">
    <name type="scientific">Fictibacillus arsenicus</name>
    <dbReference type="NCBI Taxonomy" id="255247"/>
    <lineage>
        <taxon>Bacteria</taxon>
        <taxon>Bacillati</taxon>
        <taxon>Bacillota</taxon>
        <taxon>Bacilli</taxon>
        <taxon>Bacillales</taxon>
        <taxon>Fictibacillaceae</taxon>
        <taxon>Fictibacillus</taxon>
    </lineage>
</organism>